<dbReference type="Proteomes" id="UP000238176">
    <property type="component" value="Unassembled WGS sequence"/>
</dbReference>
<comment type="caution">
    <text evidence="7">The sequence shown here is derived from an EMBL/GenBank/DDBJ whole genome shotgun (WGS) entry which is preliminary data.</text>
</comment>
<dbReference type="NCBIfam" id="NF004363">
    <property type="entry name" value="PRK05738.2-4"/>
    <property type="match status" value="1"/>
</dbReference>
<evidence type="ECO:0000256" key="5">
    <source>
        <dbReference type="ARBA" id="ARBA00023274"/>
    </source>
</evidence>
<comment type="similarity">
    <text evidence="1 6">Belongs to the universal ribosomal protein uL23 family.</text>
</comment>
<keyword evidence="2 6" id="KW-0699">rRNA-binding</keyword>
<organism evidence="7 8">
    <name type="scientific">Glycomyces artemisiae</name>
    <dbReference type="NCBI Taxonomy" id="1076443"/>
    <lineage>
        <taxon>Bacteria</taxon>
        <taxon>Bacillati</taxon>
        <taxon>Actinomycetota</taxon>
        <taxon>Actinomycetes</taxon>
        <taxon>Glycomycetales</taxon>
        <taxon>Glycomycetaceae</taxon>
        <taxon>Glycomyces</taxon>
    </lineage>
</organism>
<evidence type="ECO:0000256" key="4">
    <source>
        <dbReference type="ARBA" id="ARBA00022980"/>
    </source>
</evidence>
<dbReference type="PANTHER" id="PTHR11620">
    <property type="entry name" value="60S RIBOSOMAL PROTEIN L23A"/>
    <property type="match status" value="1"/>
</dbReference>
<accession>A0A2T0UV44</accession>
<dbReference type="AlphaFoldDB" id="A0A2T0UV44"/>
<comment type="function">
    <text evidence="6">One of the early assembly proteins it binds 23S rRNA. One of the proteins that surrounds the polypeptide exit tunnel on the outside of the ribosome. Forms the main docking site for trigger factor binding to the ribosome.</text>
</comment>
<dbReference type="RefSeq" id="WP_245888830.1">
    <property type="nucleotide sequence ID" value="NZ_PVTJ01000001.1"/>
</dbReference>
<gene>
    <name evidence="6" type="primary">rplW</name>
    <name evidence="7" type="ORF">B0I28_101109</name>
</gene>
<evidence type="ECO:0000256" key="3">
    <source>
        <dbReference type="ARBA" id="ARBA00022884"/>
    </source>
</evidence>
<dbReference type="EMBL" id="PVTJ01000001">
    <property type="protein sequence ID" value="PRY61786.1"/>
    <property type="molecule type" value="Genomic_DNA"/>
</dbReference>
<protein>
    <recommendedName>
        <fullName evidence="6">Large ribosomal subunit protein uL23</fullName>
    </recommendedName>
</protein>
<dbReference type="GO" id="GO:0003735">
    <property type="term" value="F:structural constituent of ribosome"/>
    <property type="evidence" value="ECO:0007669"/>
    <property type="project" value="InterPro"/>
</dbReference>
<dbReference type="GO" id="GO:0005840">
    <property type="term" value="C:ribosome"/>
    <property type="evidence" value="ECO:0007669"/>
    <property type="project" value="UniProtKB-KW"/>
</dbReference>
<keyword evidence="8" id="KW-1185">Reference proteome</keyword>
<dbReference type="Pfam" id="PF00276">
    <property type="entry name" value="Ribosomal_L23"/>
    <property type="match status" value="1"/>
</dbReference>
<dbReference type="SUPFAM" id="SSF54189">
    <property type="entry name" value="Ribosomal proteins S24e, L23 and L15e"/>
    <property type="match status" value="1"/>
</dbReference>
<dbReference type="FunFam" id="3.30.70.330:FF:000001">
    <property type="entry name" value="50S ribosomal protein L23"/>
    <property type="match status" value="1"/>
</dbReference>
<evidence type="ECO:0000313" key="8">
    <source>
        <dbReference type="Proteomes" id="UP000238176"/>
    </source>
</evidence>
<proteinExistence type="inferred from homology"/>
<evidence type="ECO:0000313" key="7">
    <source>
        <dbReference type="EMBL" id="PRY61786.1"/>
    </source>
</evidence>
<keyword evidence="3 6" id="KW-0694">RNA-binding</keyword>
<dbReference type="GO" id="GO:0019843">
    <property type="term" value="F:rRNA binding"/>
    <property type="evidence" value="ECO:0007669"/>
    <property type="project" value="UniProtKB-UniRule"/>
</dbReference>
<reference evidence="7 8" key="1">
    <citation type="submission" date="2018-03" db="EMBL/GenBank/DDBJ databases">
        <title>Genomic Encyclopedia of Type Strains, Phase III (KMG-III): the genomes of soil and plant-associated and newly described type strains.</title>
        <authorList>
            <person name="Whitman W."/>
        </authorList>
    </citation>
    <scope>NUCLEOTIDE SEQUENCE [LARGE SCALE GENOMIC DNA]</scope>
    <source>
        <strain evidence="7 8">CGMCC 4.7067</strain>
    </source>
</reference>
<dbReference type="GO" id="GO:1990904">
    <property type="term" value="C:ribonucleoprotein complex"/>
    <property type="evidence" value="ECO:0007669"/>
    <property type="project" value="UniProtKB-KW"/>
</dbReference>
<dbReference type="NCBIfam" id="NF004364">
    <property type="entry name" value="PRK05738.2-5"/>
    <property type="match status" value="1"/>
</dbReference>
<dbReference type="InterPro" id="IPR012678">
    <property type="entry name" value="Ribosomal_uL23/eL15/eS24_sf"/>
</dbReference>
<dbReference type="HAMAP" id="MF_01369_B">
    <property type="entry name" value="Ribosomal_uL23_B"/>
    <property type="match status" value="1"/>
</dbReference>
<evidence type="ECO:0000256" key="2">
    <source>
        <dbReference type="ARBA" id="ARBA00022730"/>
    </source>
</evidence>
<evidence type="ECO:0000256" key="1">
    <source>
        <dbReference type="ARBA" id="ARBA00006700"/>
    </source>
</evidence>
<dbReference type="InterPro" id="IPR013025">
    <property type="entry name" value="Ribosomal_uL23-like"/>
</dbReference>
<keyword evidence="4 6" id="KW-0689">Ribosomal protein</keyword>
<dbReference type="GO" id="GO:0006412">
    <property type="term" value="P:translation"/>
    <property type="evidence" value="ECO:0007669"/>
    <property type="project" value="UniProtKB-UniRule"/>
</dbReference>
<dbReference type="InterPro" id="IPR012677">
    <property type="entry name" value="Nucleotide-bd_a/b_plait_sf"/>
</dbReference>
<comment type="subunit">
    <text evidence="6">Part of the 50S ribosomal subunit. Contacts protein L29, and trigger factor when it is bound to the ribosome.</text>
</comment>
<sequence length="105" mass="11651">MSSEVTVADPRDIIIKPVISEKTYTLLGEGKYTFEVDPRANKSHIKIAIKEIFDVDVKSVNTLNRSGKRKRTRTGWGQRKSVKHAIVTVEGDPGRLGEIFGGQIA</sequence>
<dbReference type="Gene3D" id="3.30.70.330">
    <property type="match status" value="1"/>
</dbReference>
<name>A0A2T0UV44_9ACTN</name>
<keyword evidence="5 6" id="KW-0687">Ribonucleoprotein</keyword>
<evidence type="ECO:0000256" key="6">
    <source>
        <dbReference type="HAMAP-Rule" id="MF_01369"/>
    </source>
</evidence>